<evidence type="ECO:0000256" key="4">
    <source>
        <dbReference type="ARBA" id="ARBA00016207"/>
    </source>
</evidence>
<evidence type="ECO:0000256" key="3">
    <source>
        <dbReference type="ARBA" id="ARBA00005913"/>
    </source>
</evidence>
<feature type="domain" description="KxDL" evidence="9">
    <location>
        <begin position="82"/>
        <end position="154"/>
    </location>
</feature>
<feature type="compositionally biased region" description="Low complexity" evidence="8">
    <location>
        <begin position="31"/>
        <end position="47"/>
    </location>
</feature>
<evidence type="ECO:0000256" key="8">
    <source>
        <dbReference type="SAM" id="MobiDB-lite"/>
    </source>
</evidence>
<dbReference type="GO" id="GO:0032880">
    <property type="term" value="P:regulation of protein localization"/>
    <property type="evidence" value="ECO:0007669"/>
    <property type="project" value="TreeGrafter"/>
</dbReference>
<reference evidence="10" key="1">
    <citation type="submission" date="2021-08" db="EMBL/GenBank/DDBJ databases">
        <title>Global Aspergillus fumigatus from environmental and clinical sources.</title>
        <authorList>
            <person name="Barber A."/>
            <person name="Sae-Ong T."/>
        </authorList>
    </citation>
    <scope>NUCLEOTIDE SEQUENCE</scope>
    <source>
        <strain evidence="10">NRZ-2016-071</strain>
    </source>
</reference>
<comment type="subcellular location">
    <subcellularLocation>
        <location evidence="2">Endosome</location>
    </subcellularLocation>
</comment>
<comment type="caution">
    <text evidence="10">The sequence shown here is derived from an EMBL/GenBank/DDBJ whole genome shotgun (WGS) entry which is preliminary data.</text>
</comment>
<protein>
    <recommendedName>
        <fullName evidence="4">Biogenesis of lysosome-related organelles complex 1 subunit KXD1</fullName>
    </recommendedName>
    <alternativeName>
        <fullName evidence="7">KxDL homolog</fullName>
    </alternativeName>
</protein>
<gene>
    <name evidence="10" type="ORF">KXV57_001788</name>
</gene>
<evidence type="ECO:0000256" key="7">
    <source>
        <dbReference type="ARBA" id="ARBA00029808"/>
    </source>
</evidence>
<sequence>MATQRYQHAALPINVPSKAPAPASLFPISRISGSPPDISDTSTTTGSRVSGFSYGSGALSGDYESSSASYSGIDVVEVLSDRMQDVFDPTPLDRGLAKQAQTSGQLNAKQRELLELQALAQRRLKGVRANFSEGIKIARETKSDLEWTQKRVNGFRFPPRSAIVHILGTRYMASSKAQLRSALKYKAEKAYPDEYRRAAKKYTFNDDN</sequence>
<dbReference type="GO" id="GO:0031083">
    <property type="term" value="C:BLOC-1 complex"/>
    <property type="evidence" value="ECO:0007669"/>
    <property type="project" value="TreeGrafter"/>
</dbReference>
<dbReference type="PANTHER" id="PTHR37787:SF1">
    <property type="entry name" value="BIOGENESIS OF LYSOSOME-RELATED ORGANELLES COMPLEX 1 SUBUNIT KXD1"/>
    <property type="match status" value="1"/>
</dbReference>
<dbReference type="PANTHER" id="PTHR37787">
    <property type="entry name" value="BIOGENESIS OF LYSOSOME-RELATED ORGANELLES COMPLEX 1 SUBUNIT KXD1"/>
    <property type="match status" value="1"/>
</dbReference>
<evidence type="ECO:0000256" key="5">
    <source>
        <dbReference type="ARBA" id="ARBA00022448"/>
    </source>
</evidence>
<comment type="function">
    <text evidence="1">Component of the biogenesis of lysosome-related organelles complex-1 (BLOC-1) involved in endosomal cargo sorting.</text>
</comment>
<comment type="similarity">
    <text evidence="3">Belongs to the KXD1 family.</text>
</comment>
<keyword evidence="5" id="KW-0813">Transport</keyword>
<evidence type="ECO:0000259" key="9">
    <source>
        <dbReference type="Pfam" id="PF10241"/>
    </source>
</evidence>
<accession>A0A8H4HWL2</accession>
<evidence type="ECO:0000256" key="1">
    <source>
        <dbReference type="ARBA" id="ARBA00002069"/>
    </source>
</evidence>
<dbReference type="AlphaFoldDB" id="A0A8H4HWL2"/>
<dbReference type="Proteomes" id="UP000813423">
    <property type="component" value="Unassembled WGS sequence"/>
</dbReference>
<dbReference type="InterPro" id="IPR051390">
    <property type="entry name" value="BLOC-1_subunit_KXD1"/>
</dbReference>
<dbReference type="Pfam" id="PF10241">
    <property type="entry name" value="KxDL"/>
    <property type="match status" value="1"/>
</dbReference>
<evidence type="ECO:0000313" key="10">
    <source>
        <dbReference type="EMBL" id="KAH1895607.1"/>
    </source>
</evidence>
<organism evidence="10 11">
    <name type="scientific">Aspergillus fumigatus</name>
    <name type="common">Neosartorya fumigata</name>
    <dbReference type="NCBI Taxonomy" id="746128"/>
    <lineage>
        <taxon>Eukaryota</taxon>
        <taxon>Fungi</taxon>
        <taxon>Dikarya</taxon>
        <taxon>Ascomycota</taxon>
        <taxon>Pezizomycotina</taxon>
        <taxon>Eurotiomycetes</taxon>
        <taxon>Eurotiomycetidae</taxon>
        <taxon>Eurotiales</taxon>
        <taxon>Aspergillaceae</taxon>
        <taxon>Aspergillus</taxon>
        <taxon>Aspergillus subgen. Fumigati</taxon>
    </lineage>
</organism>
<proteinExistence type="inferred from homology"/>
<evidence type="ECO:0000256" key="2">
    <source>
        <dbReference type="ARBA" id="ARBA00004177"/>
    </source>
</evidence>
<feature type="region of interest" description="Disordered" evidence="8">
    <location>
        <begin position="27"/>
        <end position="51"/>
    </location>
</feature>
<keyword evidence="6" id="KW-0967">Endosome</keyword>
<dbReference type="GO" id="GO:0007032">
    <property type="term" value="P:endosome organization"/>
    <property type="evidence" value="ECO:0007669"/>
    <property type="project" value="TreeGrafter"/>
</dbReference>
<evidence type="ECO:0000313" key="11">
    <source>
        <dbReference type="Proteomes" id="UP000813423"/>
    </source>
</evidence>
<name>A0A8H4HWL2_ASPFM</name>
<dbReference type="GO" id="GO:0005768">
    <property type="term" value="C:endosome"/>
    <property type="evidence" value="ECO:0007669"/>
    <property type="project" value="UniProtKB-SubCell"/>
</dbReference>
<evidence type="ECO:0000256" key="6">
    <source>
        <dbReference type="ARBA" id="ARBA00022753"/>
    </source>
</evidence>
<dbReference type="InterPro" id="IPR019371">
    <property type="entry name" value="KxDL_dom"/>
</dbReference>
<dbReference type="EMBL" id="JAIBSC010000137">
    <property type="protein sequence ID" value="KAH1895607.1"/>
    <property type="molecule type" value="Genomic_DNA"/>
</dbReference>